<dbReference type="CDD" id="cd00104">
    <property type="entry name" value="KAZAL_FS"/>
    <property type="match status" value="1"/>
</dbReference>
<dbReference type="InterPro" id="IPR000832">
    <property type="entry name" value="GPCR_2_secretin-like"/>
</dbReference>
<dbReference type="PANTHER" id="PTHR45902:SF4">
    <property type="entry name" value="G-PROTEIN COUPLED RECEPTORS FAMILY 2 PROFILE 2 DOMAIN-CONTAINING PROTEIN"/>
    <property type="match status" value="1"/>
</dbReference>
<dbReference type="EMBL" id="CACRXK020004337">
    <property type="protein sequence ID" value="CAB4002383.1"/>
    <property type="molecule type" value="Genomic_DNA"/>
</dbReference>
<dbReference type="Pfam" id="PF00002">
    <property type="entry name" value="7tm_2"/>
    <property type="match status" value="1"/>
</dbReference>
<dbReference type="Pfam" id="PF01033">
    <property type="entry name" value="Somatomedin_B"/>
    <property type="match status" value="1"/>
</dbReference>
<evidence type="ECO:0000256" key="7">
    <source>
        <dbReference type="SAM" id="Phobius"/>
    </source>
</evidence>
<feature type="transmembrane region" description="Helical" evidence="7">
    <location>
        <begin position="351"/>
        <end position="372"/>
    </location>
</feature>
<comment type="caution">
    <text evidence="9">The sequence shown here is derived from an EMBL/GenBank/DDBJ whole genome shotgun (WGS) entry which is preliminary data.</text>
</comment>
<evidence type="ECO:0000256" key="5">
    <source>
        <dbReference type="ARBA" id="ARBA00023157"/>
    </source>
</evidence>
<feature type="transmembrane region" description="Helical" evidence="7">
    <location>
        <begin position="747"/>
        <end position="766"/>
    </location>
</feature>
<protein>
    <submittedName>
        <fullName evidence="9">Adhesion G -coupled receptor L2-like</fullName>
    </submittedName>
</protein>
<dbReference type="InterPro" id="IPR036024">
    <property type="entry name" value="Somatomedin_B-like_dom_sf"/>
</dbReference>
<dbReference type="InterPro" id="IPR053231">
    <property type="entry name" value="GPCR_LN-TM7"/>
</dbReference>
<dbReference type="AlphaFoldDB" id="A0A6S7HGL9"/>
<evidence type="ECO:0000256" key="6">
    <source>
        <dbReference type="SAM" id="MobiDB-lite"/>
    </source>
</evidence>
<dbReference type="Gene3D" id="4.10.410.20">
    <property type="match status" value="1"/>
</dbReference>
<dbReference type="Gene3D" id="1.20.1070.10">
    <property type="entry name" value="Rhodopsin 7-helix transmembrane proteins"/>
    <property type="match status" value="2"/>
</dbReference>
<feature type="chain" id="PRO_5043658166" evidence="8">
    <location>
        <begin position="17"/>
        <end position="865"/>
    </location>
</feature>
<dbReference type="CDD" id="cd15039">
    <property type="entry name" value="7tmB3_Methuselah-like"/>
    <property type="match status" value="1"/>
</dbReference>
<feature type="compositionally biased region" description="Polar residues" evidence="6">
    <location>
        <begin position="837"/>
        <end position="846"/>
    </location>
</feature>
<keyword evidence="9" id="KW-0675">Receptor</keyword>
<dbReference type="PROSITE" id="PS50958">
    <property type="entry name" value="SMB_2"/>
    <property type="match status" value="1"/>
</dbReference>
<gene>
    <name evidence="9" type="ORF">PACLA_8A029724</name>
</gene>
<keyword evidence="4 7" id="KW-0472">Membrane</keyword>
<keyword evidence="10" id="KW-1185">Reference proteome</keyword>
<dbReference type="InterPro" id="IPR017981">
    <property type="entry name" value="GPCR_2-like_7TM"/>
</dbReference>
<keyword evidence="8" id="KW-0732">Signal</keyword>
<keyword evidence="5" id="KW-1015">Disulfide bond</keyword>
<dbReference type="GO" id="GO:0007166">
    <property type="term" value="P:cell surface receptor signaling pathway"/>
    <property type="evidence" value="ECO:0007669"/>
    <property type="project" value="InterPro"/>
</dbReference>
<evidence type="ECO:0000256" key="1">
    <source>
        <dbReference type="ARBA" id="ARBA00004141"/>
    </source>
</evidence>
<feature type="transmembrane region" description="Helical" evidence="7">
    <location>
        <begin position="772"/>
        <end position="792"/>
    </location>
</feature>
<dbReference type="SMART" id="SM00201">
    <property type="entry name" value="SO"/>
    <property type="match status" value="1"/>
</dbReference>
<dbReference type="Proteomes" id="UP001152795">
    <property type="component" value="Unassembled WGS sequence"/>
</dbReference>
<organism evidence="9 10">
    <name type="scientific">Paramuricea clavata</name>
    <name type="common">Red gorgonian</name>
    <name type="synonym">Violescent sea-whip</name>
    <dbReference type="NCBI Taxonomy" id="317549"/>
    <lineage>
        <taxon>Eukaryota</taxon>
        <taxon>Metazoa</taxon>
        <taxon>Cnidaria</taxon>
        <taxon>Anthozoa</taxon>
        <taxon>Octocorallia</taxon>
        <taxon>Malacalcyonacea</taxon>
        <taxon>Plexauridae</taxon>
        <taxon>Paramuricea</taxon>
    </lineage>
</organism>
<evidence type="ECO:0000313" key="10">
    <source>
        <dbReference type="Proteomes" id="UP001152795"/>
    </source>
</evidence>
<feature type="transmembrane region" description="Helical" evidence="7">
    <location>
        <begin position="457"/>
        <end position="476"/>
    </location>
</feature>
<evidence type="ECO:0000256" key="3">
    <source>
        <dbReference type="ARBA" id="ARBA00022989"/>
    </source>
</evidence>
<evidence type="ECO:0000313" key="9">
    <source>
        <dbReference type="EMBL" id="CAB4002383.1"/>
    </source>
</evidence>
<keyword evidence="2 7" id="KW-0812">Transmembrane</keyword>
<comment type="subcellular location">
    <subcellularLocation>
        <location evidence="1">Membrane</location>
        <topology evidence="1">Multi-pass membrane protein</topology>
    </subcellularLocation>
</comment>
<dbReference type="InterPro" id="IPR001212">
    <property type="entry name" value="Somatomedin_B_dom"/>
</dbReference>
<dbReference type="PROSITE" id="PS50261">
    <property type="entry name" value="G_PROTEIN_RECEP_F2_4"/>
    <property type="match status" value="1"/>
</dbReference>
<dbReference type="SUPFAM" id="SSF90188">
    <property type="entry name" value="Somatomedin B domain"/>
    <property type="match status" value="1"/>
</dbReference>
<evidence type="ECO:0000256" key="4">
    <source>
        <dbReference type="ARBA" id="ARBA00023136"/>
    </source>
</evidence>
<dbReference type="GO" id="GO:0004930">
    <property type="term" value="F:G protein-coupled receptor activity"/>
    <property type="evidence" value="ECO:0007669"/>
    <property type="project" value="InterPro"/>
</dbReference>
<keyword evidence="3 7" id="KW-1133">Transmembrane helix</keyword>
<accession>A0A6S7HGL9</accession>
<dbReference type="OrthoDB" id="6410322at2759"/>
<feature type="transmembrane region" description="Helical" evidence="7">
    <location>
        <begin position="496"/>
        <end position="523"/>
    </location>
</feature>
<dbReference type="PROSITE" id="PS00524">
    <property type="entry name" value="SMB_1"/>
    <property type="match status" value="1"/>
</dbReference>
<proteinExistence type="predicted"/>
<feature type="compositionally biased region" description="Polar residues" evidence="6">
    <location>
        <begin position="853"/>
        <end position="865"/>
    </location>
</feature>
<evidence type="ECO:0000256" key="2">
    <source>
        <dbReference type="ARBA" id="ARBA00022692"/>
    </source>
</evidence>
<dbReference type="GO" id="GO:0016020">
    <property type="term" value="C:membrane"/>
    <property type="evidence" value="ECO:0007669"/>
    <property type="project" value="UniProtKB-SubCell"/>
</dbReference>
<feature type="transmembrane region" description="Helical" evidence="7">
    <location>
        <begin position="384"/>
        <end position="405"/>
    </location>
</feature>
<reference evidence="9" key="1">
    <citation type="submission" date="2020-04" db="EMBL/GenBank/DDBJ databases">
        <authorList>
            <person name="Alioto T."/>
            <person name="Alioto T."/>
            <person name="Gomez Garrido J."/>
        </authorList>
    </citation>
    <scope>NUCLEOTIDE SEQUENCE</scope>
    <source>
        <strain evidence="9">A484AB</strain>
    </source>
</reference>
<sequence length="865" mass="97763">MGSVIKFLSLLMVVLANVVNTTEVVKEYDDPASTAYEELRKDYRKFEFAIIKANFGRPFGSGSYFFLKQNEKSCVKSCNETRNAPHFFCHCDRLCPLYQDCCVDYWPSCNVTTKPFNRRAQELWDCVDAKFRQAKNNRSLAPIAYMMISRCPGTKITDIQSSRNCIRPETNRTDISERIPVTGEDGKTYRNAYCAKCHGITNITHWGLMVVCFDPVKNGTNLAYGSAYLWENCTWYVSPGNESTLSASTCRQSTLCESTVNTTESLKYNDLVNKCKAYSHLLEVDDALYKNFHCALCNGKSVKKFRKPNVNVKTASLSLFFDYKSLSRGSDDEDAEVTRVGESSDEVIQGYLTMIGLSLSITCLLAVVMTYIRFTTLRTVPGLVLIALSLSLLAYQGLLLASPYVTSGTPGCKAMAVSLHLMILSSFAWMTVMSYDVSKTFSRKGKSKSNRSAFHRYVIFATSISGGIVALTFTLGETNVVDVGYGESTSCWIGKQLALILFFYIPVAIMLLFNAVSLIWTIFSIRNVTKFLAILNDVTEEIYESAFTHKQFLTYLNGQRQFRWDTKKRNEKLQYVVKSYEEGVLPKENISVGKYKTIPDNLSLRDVSFANRVDSHIKTSSHMELEKWAEVSELKSKVTMIGDDVANTAKQLNKRYSSADLSNFESKRKRRRVKEQKCKNRKKSKIMSVRKAQDLLERSGFANDVIENICPTQYGERGRTVISFEELLTKGVQKSVNSDSRSQNAKIYSKLSTVMGVTWFLGFGAAHNTIVAYLYIIVNSLQGVFIFFAFVLNERTISMWRNTASTRSGRRSIVVQQTQDKRESRRSSKACKATTGRYASTIQPNYNKEEQNETGFTNPTQSTNQ</sequence>
<feature type="region of interest" description="Disordered" evidence="6">
    <location>
        <begin position="811"/>
        <end position="865"/>
    </location>
</feature>
<feature type="signal peptide" evidence="8">
    <location>
        <begin position="1"/>
        <end position="16"/>
    </location>
</feature>
<dbReference type="PANTHER" id="PTHR45902">
    <property type="entry name" value="LATROPHILIN RECEPTOR-LIKE PROTEIN A"/>
    <property type="match status" value="1"/>
</dbReference>
<feature type="transmembrane region" description="Helical" evidence="7">
    <location>
        <begin position="417"/>
        <end position="437"/>
    </location>
</feature>
<evidence type="ECO:0000256" key="8">
    <source>
        <dbReference type="SAM" id="SignalP"/>
    </source>
</evidence>
<name>A0A6S7HGL9_PARCT</name>